<dbReference type="VEuPathDB" id="AmoebaDB:NfTy_008530"/>
<keyword evidence="1" id="KW-0812">Transmembrane</keyword>
<protein>
    <submittedName>
        <fullName evidence="2">Uncharacterized protein</fullName>
    </submittedName>
</protein>
<keyword evidence="3" id="KW-1185">Reference proteome</keyword>
<reference evidence="2 3" key="1">
    <citation type="journal article" date="2019" name="Sci. Rep.">
        <title>Nanopore sequencing improves the draft genome of the human pathogenic amoeba Naegleria fowleri.</title>
        <authorList>
            <person name="Liechti N."/>
            <person name="Schurch N."/>
            <person name="Bruggmann R."/>
            <person name="Wittwer M."/>
        </authorList>
    </citation>
    <scope>NUCLEOTIDE SEQUENCE [LARGE SCALE GENOMIC DNA]</scope>
    <source>
        <strain evidence="2 3">ATCC 30894</strain>
    </source>
</reference>
<sequence>MKALIQCCSFSSSRHLVKRCTLFKQVSNQTKLFNQPSLIIFQNIFGVSLNKAFHVSKIGKNSDDKDSELALREEYYSNRVIQSMEELQFCEISEYDECNEIIRSTNLNNNMDSKRRNLYINALLRRCFIELYYLKNYQQAKEDLVAASELLIDNGNALMFTSRLNSMINIGEFSEKIEHIQKHGGNFHELIPSLEMRAHEYTSIGRVKSAIQDLDALIEILEKHYKNHPEDAIRIEPQLINVYKQRMELYTNIKMEMERLYDVASEIKNLLNADSPKEVIEHYFNSVSVHDRRHKINASNMDLISEFENVFVKEDERERYWDVTNPKTFRSQMTTLYGQVVPKVVQVVVNDLKRAKKLARDKNSHEHLFSEYELLIKDDVKKMRDMKITKFLWMVVLISILTIILLEKIGIVEIRKK</sequence>
<dbReference type="AlphaFoldDB" id="A0A6A5BGA2"/>
<dbReference type="InterPro" id="IPR011990">
    <property type="entry name" value="TPR-like_helical_dom_sf"/>
</dbReference>
<organism evidence="2 3">
    <name type="scientific">Naegleria fowleri</name>
    <name type="common">Brain eating amoeba</name>
    <dbReference type="NCBI Taxonomy" id="5763"/>
    <lineage>
        <taxon>Eukaryota</taxon>
        <taxon>Discoba</taxon>
        <taxon>Heterolobosea</taxon>
        <taxon>Tetramitia</taxon>
        <taxon>Eutetramitia</taxon>
        <taxon>Vahlkampfiidae</taxon>
        <taxon>Naegleria</taxon>
    </lineage>
</organism>
<dbReference type="GeneID" id="68114281"/>
<proteinExistence type="predicted"/>
<evidence type="ECO:0000313" key="3">
    <source>
        <dbReference type="Proteomes" id="UP000444721"/>
    </source>
</evidence>
<keyword evidence="1" id="KW-0472">Membrane</keyword>
<evidence type="ECO:0000313" key="2">
    <source>
        <dbReference type="EMBL" id="KAF0973676.1"/>
    </source>
</evidence>
<dbReference type="SUPFAM" id="SSF48452">
    <property type="entry name" value="TPR-like"/>
    <property type="match status" value="1"/>
</dbReference>
<dbReference type="OrthoDB" id="10338018at2759"/>
<dbReference type="OMA" id="EMRAHEY"/>
<name>A0A6A5BGA2_NAEFO</name>
<dbReference type="RefSeq" id="XP_044558389.1">
    <property type="nucleotide sequence ID" value="XM_044710767.1"/>
</dbReference>
<dbReference type="EMBL" id="VFQX01000058">
    <property type="protein sequence ID" value="KAF0973676.1"/>
    <property type="molecule type" value="Genomic_DNA"/>
</dbReference>
<dbReference type="Proteomes" id="UP000444721">
    <property type="component" value="Unassembled WGS sequence"/>
</dbReference>
<dbReference type="VEuPathDB" id="AmoebaDB:NF0085540"/>
<feature type="transmembrane region" description="Helical" evidence="1">
    <location>
        <begin position="391"/>
        <end position="411"/>
    </location>
</feature>
<dbReference type="VEuPathDB" id="AmoebaDB:FDP41_007063"/>
<dbReference type="Gene3D" id="1.25.40.10">
    <property type="entry name" value="Tetratricopeptide repeat domain"/>
    <property type="match status" value="1"/>
</dbReference>
<keyword evidence="1" id="KW-1133">Transmembrane helix</keyword>
<comment type="caution">
    <text evidence="2">The sequence shown here is derived from an EMBL/GenBank/DDBJ whole genome shotgun (WGS) entry which is preliminary data.</text>
</comment>
<accession>A0A6A5BGA2</accession>
<evidence type="ECO:0000256" key="1">
    <source>
        <dbReference type="SAM" id="Phobius"/>
    </source>
</evidence>
<gene>
    <name evidence="2" type="ORF">FDP41_007063</name>
</gene>